<dbReference type="GO" id="GO:0003746">
    <property type="term" value="F:translation elongation factor activity"/>
    <property type="evidence" value="ECO:0007669"/>
    <property type="project" value="TreeGrafter"/>
</dbReference>
<dbReference type="InterPro" id="IPR050055">
    <property type="entry name" value="EF-Tu_GTPase"/>
</dbReference>
<evidence type="ECO:0000259" key="2">
    <source>
        <dbReference type="Pfam" id="PF00009"/>
    </source>
</evidence>
<sequence>MASIFTFDPDPPRVASPWSTPRSVTPREPSRPGLSTHPPGASFATGGALEPRAVLESDRAVTKLDAEPQEGPTEYKLHLLLRPRRSFTTSTTARHVAGSHRSSLGVPTPHSVSETAVSRTPASTPPRATSSQSRQHRLEQLTTQLLWRLQQSSPYHSTSANELVVPQLPEAAEQLRAPPSLARLLPGLEESKGALYEIGVADDGTFVGLADDEMAESLTNLRAMAASLGCTVKVLRMIPVGECAWTDEIDETAHSGKLWVAEAFIKPEVNSPQAPGPAAVAAAAQNHHVAQPLSHISLDDSTSASEQLRVSLTGATMSGKSSLLGSLSTATLDNGRGKSRLSLLKHRHEIASGMTSSVTQELIGYTESSDGSGSVNVINYASGNVDSWNDVHAACQSSRLVFLSDSAGHPRYRRTTVRGLMGWAPHWTLLCVPADNDEDTSGRVGSTPSSEEVLGAAAADVDLSEAHLELCLKLELPLIVVVTKLDLASKSGIKKTLSKLLTFLKKAGKKPLIIPDSSTTVTEDDLAVVPVSDLELVRAKVTNELSHDPLVVPIVLTSALSGMGIRKLHAILHQISIPSAPTTSTENGHATHPRSPPSSKSNTPLATLYHVEDVWRLNSNDDATPETSEISIVSGRLDYGTLHLGEELLLGPYPVGNIAAVTLATEDGSDSSGSPGAPSRPSAAVTPTSRSFPGALYQNLTLPYHRASSRAPKQHEWRRVRITSMRNLRLPVRTLFAGQVGSLGVLPLDDNNTPNAAPGAAAAAALSSSTSSSRAGTAAATAALQGRIRKGMVLVRPVGGIGNPPQSCRAFVARFAGEGVRSLIVGSLAVTYIASVRASAKVIAIAIDDGGGGDGKKRRKAQKDGSGAEANGKERDGGDDAFGFAFDESEDGDEEASGGEADDVDRDGGGGGGESDEGTLVTFQFVATREFIEVGARVLVMEGGRRQREVADRSERSVVGLEGFAGKVVEWFG</sequence>
<keyword evidence="4" id="KW-1185">Reference proteome</keyword>
<dbReference type="EMBL" id="MNUE01000021">
    <property type="protein sequence ID" value="OJD34641.1"/>
    <property type="molecule type" value="Genomic_DNA"/>
</dbReference>
<dbReference type="PANTHER" id="PTHR43721:SF30">
    <property type="entry name" value="TR-TYPE G DOMAIN-CONTAINING PROTEIN"/>
    <property type="match status" value="1"/>
</dbReference>
<dbReference type="InterPro" id="IPR000795">
    <property type="entry name" value="T_Tr_GTP-bd_dom"/>
</dbReference>
<feature type="region of interest" description="Disordered" evidence="1">
    <location>
        <begin position="666"/>
        <end position="691"/>
    </location>
</feature>
<gene>
    <name evidence="3" type="ORF">BKCO1_2100038</name>
</gene>
<feature type="compositionally biased region" description="Polar residues" evidence="1">
    <location>
        <begin position="579"/>
        <end position="588"/>
    </location>
</feature>
<feature type="compositionally biased region" description="Acidic residues" evidence="1">
    <location>
        <begin position="887"/>
        <end position="905"/>
    </location>
</feature>
<dbReference type="RefSeq" id="XP_020130901.1">
    <property type="nucleotide sequence ID" value="XM_020272693.1"/>
</dbReference>
<reference evidence="3 4" key="1">
    <citation type="submission" date="2016-10" db="EMBL/GenBank/DDBJ databases">
        <title>Proteomics and genomics reveal pathogen-plant mechanisms compatible with a hemibiotrophic lifestyle of Diplodia corticola.</title>
        <authorList>
            <person name="Fernandes I."/>
            <person name="De Jonge R."/>
            <person name="Van De Peer Y."/>
            <person name="Devreese B."/>
            <person name="Alves A."/>
            <person name="Esteves A.C."/>
        </authorList>
    </citation>
    <scope>NUCLEOTIDE SEQUENCE [LARGE SCALE GENOMIC DNA]</scope>
    <source>
        <strain evidence="3 4">CBS 112549</strain>
    </source>
</reference>
<name>A0A1J9R228_9PEZI</name>
<protein>
    <submittedName>
        <fullName evidence="3">Gtp-binding protein 2</fullName>
    </submittedName>
</protein>
<evidence type="ECO:0000313" key="4">
    <source>
        <dbReference type="Proteomes" id="UP000183809"/>
    </source>
</evidence>
<proteinExistence type="predicted"/>
<dbReference type="PANTHER" id="PTHR43721">
    <property type="entry name" value="ELONGATION FACTOR TU-RELATED"/>
    <property type="match status" value="1"/>
</dbReference>
<dbReference type="Proteomes" id="UP000183809">
    <property type="component" value="Unassembled WGS sequence"/>
</dbReference>
<evidence type="ECO:0000313" key="3">
    <source>
        <dbReference type="EMBL" id="OJD34641.1"/>
    </source>
</evidence>
<feature type="region of interest" description="Disordered" evidence="1">
    <location>
        <begin position="89"/>
        <end position="135"/>
    </location>
</feature>
<accession>A0A1J9R228</accession>
<dbReference type="OrthoDB" id="5342685at2759"/>
<dbReference type="GeneID" id="31012952"/>
<dbReference type="InterPro" id="IPR027417">
    <property type="entry name" value="P-loop_NTPase"/>
</dbReference>
<dbReference type="STRING" id="236234.A0A1J9R228"/>
<organism evidence="3 4">
    <name type="scientific">Diplodia corticola</name>
    <dbReference type="NCBI Taxonomy" id="236234"/>
    <lineage>
        <taxon>Eukaryota</taxon>
        <taxon>Fungi</taxon>
        <taxon>Dikarya</taxon>
        <taxon>Ascomycota</taxon>
        <taxon>Pezizomycotina</taxon>
        <taxon>Dothideomycetes</taxon>
        <taxon>Dothideomycetes incertae sedis</taxon>
        <taxon>Botryosphaeriales</taxon>
        <taxon>Botryosphaeriaceae</taxon>
        <taxon>Diplodia</taxon>
    </lineage>
</organism>
<comment type="caution">
    <text evidence="3">The sequence shown here is derived from an EMBL/GenBank/DDBJ whole genome shotgun (WGS) entry which is preliminary data.</text>
</comment>
<feature type="region of interest" description="Disordered" evidence="1">
    <location>
        <begin position="1"/>
        <end position="50"/>
    </location>
</feature>
<feature type="compositionally biased region" description="Polar residues" evidence="1">
    <location>
        <begin position="110"/>
        <end position="133"/>
    </location>
</feature>
<dbReference type="GO" id="GO:0005525">
    <property type="term" value="F:GTP binding"/>
    <property type="evidence" value="ECO:0007669"/>
    <property type="project" value="InterPro"/>
</dbReference>
<feature type="region of interest" description="Disordered" evidence="1">
    <location>
        <begin position="851"/>
        <end position="917"/>
    </location>
</feature>
<dbReference type="GO" id="GO:0003924">
    <property type="term" value="F:GTPase activity"/>
    <property type="evidence" value="ECO:0007669"/>
    <property type="project" value="InterPro"/>
</dbReference>
<feature type="domain" description="Tr-type G" evidence="2">
    <location>
        <begin position="310"/>
        <end position="574"/>
    </location>
</feature>
<dbReference type="Pfam" id="PF00009">
    <property type="entry name" value="GTP_EFTU"/>
    <property type="match status" value="1"/>
</dbReference>
<feature type="compositionally biased region" description="Low complexity" evidence="1">
    <location>
        <begin position="670"/>
        <end position="684"/>
    </location>
</feature>
<feature type="region of interest" description="Disordered" evidence="1">
    <location>
        <begin position="579"/>
        <end position="604"/>
    </location>
</feature>
<dbReference type="Gene3D" id="3.40.50.300">
    <property type="entry name" value="P-loop containing nucleotide triphosphate hydrolases"/>
    <property type="match status" value="1"/>
</dbReference>
<evidence type="ECO:0000256" key="1">
    <source>
        <dbReference type="SAM" id="MobiDB-lite"/>
    </source>
</evidence>
<dbReference type="AlphaFoldDB" id="A0A1J9R228"/>
<dbReference type="SUPFAM" id="SSF52540">
    <property type="entry name" value="P-loop containing nucleoside triphosphate hydrolases"/>
    <property type="match status" value="1"/>
</dbReference>